<feature type="compositionally biased region" description="Acidic residues" evidence="1">
    <location>
        <begin position="288"/>
        <end position="303"/>
    </location>
</feature>
<feature type="region of interest" description="Disordered" evidence="1">
    <location>
        <begin position="286"/>
        <end position="318"/>
    </location>
</feature>
<reference evidence="2" key="1">
    <citation type="journal article" date="2019" name="Environ. Microbiol.">
        <title>Fungal ecological strategies reflected in gene transcription - a case study of two litter decomposers.</title>
        <authorList>
            <person name="Barbi F."/>
            <person name="Kohler A."/>
            <person name="Barry K."/>
            <person name="Baskaran P."/>
            <person name="Daum C."/>
            <person name="Fauchery L."/>
            <person name="Ihrmark K."/>
            <person name="Kuo A."/>
            <person name="LaButti K."/>
            <person name="Lipzen A."/>
            <person name="Morin E."/>
            <person name="Grigoriev I.V."/>
            <person name="Henrissat B."/>
            <person name="Lindahl B."/>
            <person name="Martin F."/>
        </authorList>
    </citation>
    <scope>NUCLEOTIDE SEQUENCE</scope>
    <source>
        <strain evidence="2">JB14</strain>
    </source>
</reference>
<feature type="compositionally biased region" description="Basic and acidic residues" evidence="1">
    <location>
        <begin position="100"/>
        <end position="112"/>
    </location>
</feature>
<protein>
    <recommendedName>
        <fullName evidence="4">Zn(2)-C6 fungal-type domain-containing protein</fullName>
    </recommendedName>
</protein>
<evidence type="ECO:0000313" key="3">
    <source>
        <dbReference type="Proteomes" id="UP000799118"/>
    </source>
</evidence>
<gene>
    <name evidence="2" type="ORF">BT96DRAFT_1001425</name>
</gene>
<dbReference type="AlphaFoldDB" id="A0A6A4H109"/>
<evidence type="ECO:0000256" key="1">
    <source>
        <dbReference type="SAM" id="MobiDB-lite"/>
    </source>
</evidence>
<sequence>MSPTVTTTKTTAELITEMADALETLRQKEAQEKAQEEAEKREKKEAEQKAEEQQKAKAEVKRQEKEKQEAEHKAREKQDEAERKAQAKVKRQGTDQAPEAEAKKKKEIEERRKRLAVAADHRVLAPNSVASTMVDAHPPKKIKKSKEVVNSEDKEKTEPKAKCMAGKRKRDAVGGDPSGSDPDANGSNDNADDDDKPAPKKPKMEVCKCCTVRKEACVLALGSSSVCTRCKQAKVTCSLSWKPKKKGELEAGDLPSELGCPDDRLACLEQQVNLIGQLLQQILSCMPEPEDESGEAMENEKDEEEKKRRVKEGKKRVP</sequence>
<evidence type="ECO:0008006" key="4">
    <source>
        <dbReference type="Google" id="ProtNLM"/>
    </source>
</evidence>
<proteinExistence type="predicted"/>
<dbReference type="Proteomes" id="UP000799118">
    <property type="component" value="Unassembled WGS sequence"/>
</dbReference>
<dbReference type="EMBL" id="ML769627">
    <property type="protein sequence ID" value="KAE9391358.1"/>
    <property type="molecule type" value="Genomic_DNA"/>
</dbReference>
<evidence type="ECO:0000313" key="2">
    <source>
        <dbReference type="EMBL" id="KAE9391358.1"/>
    </source>
</evidence>
<feature type="compositionally biased region" description="Basic and acidic residues" evidence="1">
    <location>
        <begin position="23"/>
        <end position="85"/>
    </location>
</feature>
<feature type="compositionally biased region" description="Basic and acidic residues" evidence="1">
    <location>
        <begin position="145"/>
        <end position="161"/>
    </location>
</feature>
<organism evidence="2 3">
    <name type="scientific">Gymnopus androsaceus JB14</name>
    <dbReference type="NCBI Taxonomy" id="1447944"/>
    <lineage>
        <taxon>Eukaryota</taxon>
        <taxon>Fungi</taxon>
        <taxon>Dikarya</taxon>
        <taxon>Basidiomycota</taxon>
        <taxon>Agaricomycotina</taxon>
        <taxon>Agaricomycetes</taxon>
        <taxon>Agaricomycetidae</taxon>
        <taxon>Agaricales</taxon>
        <taxon>Marasmiineae</taxon>
        <taxon>Omphalotaceae</taxon>
        <taxon>Gymnopus</taxon>
    </lineage>
</organism>
<keyword evidence="3" id="KW-1185">Reference proteome</keyword>
<feature type="region of interest" description="Disordered" evidence="1">
    <location>
        <begin position="23"/>
        <end position="203"/>
    </location>
</feature>
<name>A0A6A4H109_9AGAR</name>
<feature type="compositionally biased region" description="Low complexity" evidence="1">
    <location>
        <begin position="178"/>
        <end position="189"/>
    </location>
</feature>
<feature type="compositionally biased region" description="Basic residues" evidence="1">
    <location>
        <begin position="308"/>
        <end position="318"/>
    </location>
</feature>
<accession>A0A6A4H109</accession>